<dbReference type="Proteomes" id="UP000199666">
    <property type="component" value="Unassembled WGS sequence"/>
</dbReference>
<keyword evidence="2" id="KW-1185">Reference proteome</keyword>
<dbReference type="RefSeq" id="WP_090992434.1">
    <property type="nucleotide sequence ID" value="NZ_FOPP01000002.1"/>
</dbReference>
<name>A0A1I2V3Y2_9SPHI</name>
<dbReference type="OrthoDB" id="947646at2"/>
<sequence>MDNTPYIPIQKEGHFTDAIASQLLDDLPAAQYHFKIATTRLLDINNWHQICPIKASVFRQTDSQGNPKEGQAKIGNLIRIDIPGPGSNVGDGFDWVMIQNIEEITATGIDKEVLVMKVKPCANPHAESVDTAHFLNDAATSTFIVARQGRLIQAEVHGRNEVPNLKIDGIADKARNAIIGLGAILGISVLQWKLLTEGIVSLNNDRGI</sequence>
<gene>
    <name evidence="1" type="ORF">SAMN04489864_102404</name>
</gene>
<dbReference type="AlphaFoldDB" id="A0A1I2V3Y2"/>
<evidence type="ECO:0000313" key="2">
    <source>
        <dbReference type="Proteomes" id="UP000199666"/>
    </source>
</evidence>
<accession>A0A1I2V3Y2</accession>
<dbReference type="EMBL" id="FOPP01000002">
    <property type="protein sequence ID" value="SFG81946.1"/>
    <property type="molecule type" value="Genomic_DNA"/>
</dbReference>
<proteinExistence type="predicted"/>
<dbReference type="STRING" id="414048.SAMN04489864_102404"/>
<organism evidence="1 2">
    <name type="scientific">Pedobacter insulae</name>
    <dbReference type="NCBI Taxonomy" id="414048"/>
    <lineage>
        <taxon>Bacteria</taxon>
        <taxon>Pseudomonadati</taxon>
        <taxon>Bacteroidota</taxon>
        <taxon>Sphingobacteriia</taxon>
        <taxon>Sphingobacteriales</taxon>
        <taxon>Sphingobacteriaceae</taxon>
        <taxon>Pedobacter</taxon>
    </lineage>
</organism>
<protein>
    <submittedName>
        <fullName evidence="1">Uncharacterized protein</fullName>
    </submittedName>
</protein>
<evidence type="ECO:0000313" key="1">
    <source>
        <dbReference type="EMBL" id="SFG81946.1"/>
    </source>
</evidence>
<reference evidence="1 2" key="1">
    <citation type="submission" date="2016-10" db="EMBL/GenBank/DDBJ databases">
        <authorList>
            <person name="de Groot N.N."/>
        </authorList>
    </citation>
    <scope>NUCLEOTIDE SEQUENCE [LARGE SCALE GENOMIC DNA]</scope>
    <source>
        <strain evidence="1 2">DSM 18684</strain>
    </source>
</reference>